<protein>
    <submittedName>
        <fullName evidence="2">Uncharacterized protein</fullName>
    </submittedName>
</protein>
<comment type="caution">
    <text evidence="2">The sequence shown here is derived from an EMBL/GenBank/DDBJ whole genome shotgun (WGS) entry which is preliminary data.</text>
</comment>
<organism evidence="2 3">
    <name type="scientific">Sulfobacillus benefaciens</name>
    <dbReference type="NCBI Taxonomy" id="453960"/>
    <lineage>
        <taxon>Bacteria</taxon>
        <taxon>Bacillati</taxon>
        <taxon>Bacillota</taxon>
        <taxon>Clostridia</taxon>
        <taxon>Eubacteriales</taxon>
        <taxon>Clostridiales Family XVII. Incertae Sedis</taxon>
        <taxon>Sulfobacillus</taxon>
    </lineage>
</organism>
<proteinExistence type="predicted"/>
<feature type="transmembrane region" description="Helical" evidence="1">
    <location>
        <begin position="109"/>
        <end position="136"/>
    </location>
</feature>
<dbReference type="Proteomes" id="UP000242972">
    <property type="component" value="Unassembled WGS sequence"/>
</dbReference>
<dbReference type="EMBL" id="PXYW01000134">
    <property type="protein sequence ID" value="PSR26088.1"/>
    <property type="molecule type" value="Genomic_DNA"/>
</dbReference>
<evidence type="ECO:0000313" key="2">
    <source>
        <dbReference type="EMBL" id="PSR26088.1"/>
    </source>
</evidence>
<keyword evidence="1" id="KW-1133">Transmembrane helix</keyword>
<keyword evidence="1" id="KW-0812">Transmembrane</keyword>
<feature type="transmembrane region" description="Helical" evidence="1">
    <location>
        <begin position="86"/>
        <end position="103"/>
    </location>
</feature>
<evidence type="ECO:0000313" key="3">
    <source>
        <dbReference type="Proteomes" id="UP000242972"/>
    </source>
</evidence>
<accession>A0A2T2WV24</accession>
<sequence length="137" mass="15175">MFPSLAREPTKPPTDIERFGTAKIGQFPHSILIYIRIYCVCGMKVIAVNDKKHVPKFPDEEVFVSVRGSNGRYWAPAHVIEQRSPTLAAALLAFLWALLGFLVRLSVRILAIAAVITFYVAVLFAAILVFAVLFSLG</sequence>
<gene>
    <name evidence="2" type="ORF">C7B46_20290</name>
</gene>
<dbReference type="AlphaFoldDB" id="A0A2T2WV24"/>
<reference evidence="2 3" key="1">
    <citation type="journal article" date="2014" name="BMC Genomics">
        <title>Comparison of environmental and isolate Sulfobacillus genomes reveals diverse carbon, sulfur, nitrogen, and hydrogen metabolisms.</title>
        <authorList>
            <person name="Justice N.B."/>
            <person name="Norman A."/>
            <person name="Brown C.T."/>
            <person name="Singh A."/>
            <person name="Thomas B.C."/>
            <person name="Banfield J.F."/>
        </authorList>
    </citation>
    <scope>NUCLEOTIDE SEQUENCE [LARGE SCALE GENOMIC DNA]</scope>
    <source>
        <strain evidence="2">AMDSBA4</strain>
    </source>
</reference>
<name>A0A2T2WV24_9FIRM</name>
<evidence type="ECO:0000256" key="1">
    <source>
        <dbReference type="SAM" id="Phobius"/>
    </source>
</evidence>
<keyword evidence="1" id="KW-0472">Membrane</keyword>